<comment type="caution">
    <text evidence="1">The sequence shown here is derived from an EMBL/GenBank/DDBJ whole genome shotgun (WGS) entry which is preliminary data.</text>
</comment>
<dbReference type="RefSeq" id="WP_131764416.1">
    <property type="nucleotide sequence ID" value="NZ_CAAAIU010000014.1"/>
</dbReference>
<dbReference type="EMBL" id="LNXY01000018">
    <property type="protein sequence ID" value="KTC88262.1"/>
    <property type="molecule type" value="Genomic_DNA"/>
</dbReference>
<sequence>MMTFLGPFWCQRDRAWVRFNIDQGRARAEIFQGDSTISTWQSVDHGSWPTSYGHDLEGQEIFYSLKNGVLYSTEGKASRWEPEEFQANYYLVDGWSSYNISAEKRKTGFDPFTDYQKDARPLAPYHQLPQTPEMVEQEKERIRSAQETENFKWQSFKRRELRAPQLTAAARGTVFAENVSALALLSTKLDHVLAEYPYNKFETCADYLKFLKHLIEIYDDPLHQQINQVAYQTDVDIELGLVGDELLRRSLIEHKKTVFFNLLREEVAFICQEFNKEYNILSPEDIAEPELEQPLQIYEREQELYETIYEGSNPELTQLEQIQIAVTLAQCNYREWFEDKSGVKEIRGRDGFFSRWFFRHGDSGQKRAINFSTEIHAEQITENEATTLVNSLLRDNKTAYHRHSFASFLLDELKLIQNSPWSTIAADRESNLYNQSTVIDALESYVYHQMQW</sequence>
<evidence type="ECO:0000313" key="1">
    <source>
        <dbReference type="EMBL" id="KTC88262.1"/>
    </source>
</evidence>
<proteinExistence type="predicted"/>
<dbReference type="Proteomes" id="UP000054736">
    <property type="component" value="Unassembled WGS sequence"/>
</dbReference>
<name>A0A0W0SY38_9GAMM</name>
<dbReference type="PATRIC" id="fig|1212489.4.peg.895"/>
<protein>
    <submittedName>
        <fullName evidence="1">Uncharacterized protein</fullName>
    </submittedName>
</protein>
<gene>
    <name evidence="1" type="ORF">Ldro_0856</name>
</gene>
<evidence type="ECO:0000313" key="2">
    <source>
        <dbReference type="Proteomes" id="UP000054736"/>
    </source>
</evidence>
<dbReference type="OrthoDB" id="5636019at2"/>
<reference evidence="1 2" key="1">
    <citation type="submission" date="2015-11" db="EMBL/GenBank/DDBJ databases">
        <title>Genomic analysis of 38 Legionella species identifies large and diverse effector repertoires.</title>
        <authorList>
            <person name="Burstein D."/>
            <person name="Amaro F."/>
            <person name="Zusman T."/>
            <person name="Lifshitz Z."/>
            <person name="Cohen O."/>
            <person name="Gilbert J.A."/>
            <person name="Pupko T."/>
            <person name="Shuman H.A."/>
            <person name="Segal G."/>
        </authorList>
    </citation>
    <scope>NUCLEOTIDE SEQUENCE [LARGE SCALE GENOMIC DNA]</scope>
    <source>
        <strain evidence="1 2">ATCC 700990</strain>
    </source>
</reference>
<organism evidence="1 2">
    <name type="scientific">Legionella drozanskii LLAP-1</name>
    <dbReference type="NCBI Taxonomy" id="1212489"/>
    <lineage>
        <taxon>Bacteria</taxon>
        <taxon>Pseudomonadati</taxon>
        <taxon>Pseudomonadota</taxon>
        <taxon>Gammaproteobacteria</taxon>
        <taxon>Legionellales</taxon>
        <taxon>Legionellaceae</taxon>
        <taxon>Legionella</taxon>
    </lineage>
</organism>
<dbReference type="AlphaFoldDB" id="A0A0W0SY38"/>
<accession>A0A0W0SY38</accession>
<keyword evidence="2" id="KW-1185">Reference proteome</keyword>